<dbReference type="InterPro" id="IPR052296">
    <property type="entry name" value="TR-Histone_Methyltrans"/>
</dbReference>
<feature type="domain" description="SET" evidence="4">
    <location>
        <begin position="68"/>
        <end position="126"/>
    </location>
</feature>
<keyword evidence="2" id="KW-0539">Nucleus</keyword>
<dbReference type="GO" id="GO:0008170">
    <property type="term" value="F:N-methyltransferase activity"/>
    <property type="evidence" value="ECO:0007669"/>
    <property type="project" value="UniProtKB-ARBA"/>
</dbReference>
<evidence type="ECO:0000259" key="4">
    <source>
        <dbReference type="Pfam" id="PF21549"/>
    </source>
</evidence>
<evidence type="ECO:0000256" key="1">
    <source>
        <dbReference type="ARBA" id="ARBA00004123"/>
    </source>
</evidence>
<accession>A0A9J6FBC5</accession>
<organism evidence="5 6">
    <name type="scientific">Haemaphysalis longicornis</name>
    <name type="common">Bush tick</name>
    <dbReference type="NCBI Taxonomy" id="44386"/>
    <lineage>
        <taxon>Eukaryota</taxon>
        <taxon>Metazoa</taxon>
        <taxon>Ecdysozoa</taxon>
        <taxon>Arthropoda</taxon>
        <taxon>Chelicerata</taxon>
        <taxon>Arachnida</taxon>
        <taxon>Acari</taxon>
        <taxon>Parasitiformes</taxon>
        <taxon>Ixodida</taxon>
        <taxon>Ixodoidea</taxon>
        <taxon>Ixodidae</taxon>
        <taxon>Haemaphysalinae</taxon>
        <taxon>Haemaphysalis</taxon>
    </lineage>
</organism>
<dbReference type="GO" id="GO:0008276">
    <property type="term" value="F:protein methyltransferase activity"/>
    <property type="evidence" value="ECO:0007669"/>
    <property type="project" value="UniProtKB-ARBA"/>
</dbReference>
<feature type="compositionally biased region" description="Basic and acidic residues" evidence="3">
    <location>
        <begin position="181"/>
        <end position="198"/>
    </location>
</feature>
<dbReference type="Pfam" id="PF21549">
    <property type="entry name" value="PRDM2_PR"/>
    <property type="match status" value="1"/>
</dbReference>
<feature type="region of interest" description="Disordered" evidence="3">
    <location>
        <begin position="174"/>
        <end position="206"/>
    </location>
</feature>
<gene>
    <name evidence="5" type="ORF">HPB48_020281</name>
</gene>
<dbReference type="Proteomes" id="UP000821853">
    <property type="component" value="Chromosome 1"/>
</dbReference>
<dbReference type="GO" id="GO:0008757">
    <property type="term" value="F:S-adenosylmethionine-dependent methyltransferase activity"/>
    <property type="evidence" value="ECO:0007669"/>
    <property type="project" value="UniProtKB-ARBA"/>
</dbReference>
<sequence>MAAERRLSLVAAEPLSPGDSLGPVPPLGLAGVDPLAALAWRCLDELPSPPNAGAVKALSPWRGEDPGEEEERLRWLSQLPAARHPEEQNLEVALCSQQLQLRACRPVQRGEPLLAWFSRELADLLRLPTTPPATARSNAHGGEKAYRCPLCSDSFAHPYPVVSHLMYRCPARHHASPSEEAVPRRAEEAPDAPGEGKPRTLATQPKKVKGFDIASLTDCCSTETKLQASSTREIKIALER</sequence>
<dbReference type="InterPro" id="IPR001214">
    <property type="entry name" value="SET_dom"/>
</dbReference>
<name>A0A9J6FBC5_HAELO</name>
<dbReference type="VEuPathDB" id="VectorBase:HLOH_047838"/>
<protein>
    <recommendedName>
        <fullName evidence="4">SET domain-containing protein</fullName>
    </recommendedName>
</protein>
<dbReference type="InterPro" id="IPR046341">
    <property type="entry name" value="SET_dom_sf"/>
</dbReference>
<evidence type="ECO:0000256" key="2">
    <source>
        <dbReference type="ARBA" id="ARBA00023242"/>
    </source>
</evidence>
<dbReference type="PANTHER" id="PTHR16516">
    <property type="entry name" value="AGAP007109-PA"/>
    <property type="match status" value="1"/>
</dbReference>
<reference evidence="5 6" key="1">
    <citation type="journal article" date="2020" name="Cell">
        <title>Large-Scale Comparative Analyses of Tick Genomes Elucidate Their Genetic Diversity and Vector Capacities.</title>
        <authorList>
            <consortium name="Tick Genome and Microbiome Consortium (TIGMIC)"/>
            <person name="Jia N."/>
            <person name="Wang J."/>
            <person name="Shi W."/>
            <person name="Du L."/>
            <person name="Sun Y."/>
            <person name="Zhan W."/>
            <person name="Jiang J.F."/>
            <person name="Wang Q."/>
            <person name="Zhang B."/>
            <person name="Ji P."/>
            <person name="Bell-Sakyi L."/>
            <person name="Cui X.M."/>
            <person name="Yuan T.T."/>
            <person name="Jiang B.G."/>
            <person name="Yang W.F."/>
            <person name="Lam T.T."/>
            <person name="Chang Q.C."/>
            <person name="Ding S.J."/>
            <person name="Wang X.J."/>
            <person name="Zhu J.G."/>
            <person name="Ruan X.D."/>
            <person name="Zhao L."/>
            <person name="Wei J.T."/>
            <person name="Ye R.Z."/>
            <person name="Que T.C."/>
            <person name="Du C.H."/>
            <person name="Zhou Y.H."/>
            <person name="Cheng J.X."/>
            <person name="Dai P.F."/>
            <person name="Guo W.B."/>
            <person name="Han X.H."/>
            <person name="Huang E.J."/>
            <person name="Li L.F."/>
            <person name="Wei W."/>
            <person name="Gao Y.C."/>
            <person name="Liu J.Z."/>
            <person name="Shao H.Z."/>
            <person name="Wang X."/>
            <person name="Wang C.C."/>
            <person name="Yang T.C."/>
            <person name="Huo Q.B."/>
            <person name="Li W."/>
            <person name="Chen H.Y."/>
            <person name="Chen S.E."/>
            <person name="Zhou L.G."/>
            <person name="Ni X.B."/>
            <person name="Tian J.H."/>
            <person name="Sheng Y."/>
            <person name="Liu T."/>
            <person name="Pan Y.S."/>
            <person name="Xia L.Y."/>
            <person name="Li J."/>
            <person name="Zhao F."/>
            <person name="Cao W.C."/>
        </authorList>
    </citation>
    <scope>NUCLEOTIDE SEQUENCE [LARGE SCALE GENOMIC DNA]</scope>
    <source>
        <strain evidence="5">HaeL-2018</strain>
    </source>
</reference>
<comment type="subcellular location">
    <subcellularLocation>
        <location evidence="1">Nucleus</location>
    </subcellularLocation>
</comment>
<feature type="region of interest" description="Disordered" evidence="3">
    <location>
        <begin position="1"/>
        <end position="22"/>
    </location>
</feature>
<dbReference type="AlphaFoldDB" id="A0A9J6FBC5"/>
<keyword evidence="6" id="KW-1185">Reference proteome</keyword>
<dbReference type="PANTHER" id="PTHR16516:SF4">
    <property type="entry name" value="C2H2-TYPE DOMAIN-CONTAINING PROTEIN"/>
    <property type="match status" value="1"/>
</dbReference>
<evidence type="ECO:0000313" key="5">
    <source>
        <dbReference type="EMBL" id="KAH9360059.1"/>
    </source>
</evidence>
<dbReference type="GO" id="GO:0005634">
    <property type="term" value="C:nucleus"/>
    <property type="evidence" value="ECO:0007669"/>
    <property type="project" value="UniProtKB-SubCell"/>
</dbReference>
<dbReference type="GO" id="GO:0006355">
    <property type="term" value="P:regulation of DNA-templated transcription"/>
    <property type="evidence" value="ECO:0007669"/>
    <property type="project" value="TreeGrafter"/>
</dbReference>
<proteinExistence type="predicted"/>
<evidence type="ECO:0000256" key="3">
    <source>
        <dbReference type="SAM" id="MobiDB-lite"/>
    </source>
</evidence>
<dbReference type="OrthoDB" id="5814089at2759"/>
<dbReference type="EMBL" id="JABSTR010000001">
    <property type="protein sequence ID" value="KAH9360059.1"/>
    <property type="molecule type" value="Genomic_DNA"/>
</dbReference>
<dbReference type="Gene3D" id="2.170.270.10">
    <property type="entry name" value="SET domain"/>
    <property type="match status" value="1"/>
</dbReference>
<evidence type="ECO:0000313" key="6">
    <source>
        <dbReference type="Proteomes" id="UP000821853"/>
    </source>
</evidence>
<comment type="caution">
    <text evidence="5">The sequence shown here is derived from an EMBL/GenBank/DDBJ whole genome shotgun (WGS) entry which is preliminary data.</text>
</comment>